<dbReference type="InterPro" id="IPR003784">
    <property type="entry name" value="BioY"/>
</dbReference>
<dbReference type="OrthoDB" id="9803495at2"/>
<evidence type="ECO:0000256" key="2">
    <source>
        <dbReference type="SAM" id="Phobius"/>
    </source>
</evidence>
<dbReference type="GO" id="GO:0005886">
    <property type="term" value="C:plasma membrane"/>
    <property type="evidence" value="ECO:0007669"/>
    <property type="project" value="InterPro"/>
</dbReference>
<accession>A0A3P1WY42</accession>
<keyword evidence="2" id="KW-0812">Transmembrane</keyword>
<evidence type="ECO:0000313" key="3">
    <source>
        <dbReference type="EMBL" id="RRD51514.1"/>
    </source>
</evidence>
<dbReference type="GO" id="GO:0015225">
    <property type="term" value="F:biotin transmembrane transporter activity"/>
    <property type="evidence" value="ECO:0007669"/>
    <property type="project" value="InterPro"/>
</dbReference>
<sequence length="232" mass="24262">MTHRPSLDLAAGRGRRRLERCSKPVLNVPRNSTQEVIVTATPAKSTFSFQATDLAHVGVFGALIAALAIVPGFQIGPVPFTLQTLGVALAGLCLGPIRGFAAASLYLVLGAMGLPVFNKGAAGIGTILGPTGGYLLSFPFAALLSGFVAMLVVRRGLSALTPFLLFGGLLLSRYLVILPFGVIGLMRALGKSFPEALAIDASFWLSDAIKSVVAVLLAVAVHRAFPRLLVQR</sequence>
<comment type="similarity">
    <text evidence="1">Belongs to the BioY family.</text>
</comment>
<proteinExistence type="inferred from homology"/>
<name>A0A3P1WY42_9ACTN</name>
<keyword evidence="2" id="KW-1133">Transmembrane helix</keyword>
<evidence type="ECO:0000256" key="1">
    <source>
        <dbReference type="ARBA" id="ARBA00010692"/>
    </source>
</evidence>
<dbReference type="Pfam" id="PF02632">
    <property type="entry name" value="BioY"/>
    <property type="match status" value="1"/>
</dbReference>
<reference evidence="3 4" key="1">
    <citation type="submission" date="2018-11" db="EMBL/GenBank/DDBJ databases">
        <title>Genomes From Bacteria Associated with the Canine Oral Cavity: a Test Case for Automated Genome-Based Taxonomic Assignment.</title>
        <authorList>
            <person name="Coil D.A."/>
            <person name="Jospin G."/>
            <person name="Darling A.E."/>
            <person name="Wallis C."/>
            <person name="Davis I.J."/>
            <person name="Harris S."/>
            <person name="Eisen J.A."/>
            <person name="Holcombe L.J."/>
            <person name="O'Flynn C."/>
        </authorList>
    </citation>
    <scope>NUCLEOTIDE SEQUENCE [LARGE SCALE GENOMIC DNA]</scope>
    <source>
        <strain evidence="3 4">OH2822_COT-296</strain>
    </source>
</reference>
<evidence type="ECO:0000313" key="4">
    <source>
        <dbReference type="Proteomes" id="UP000280935"/>
    </source>
</evidence>
<dbReference type="PANTHER" id="PTHR34295">
    <property type="entry name" value="BIOTIN TRANSPORTER BIOY"/>
    <property type="match status" value="1"/>
</dbReference>
<dbReference type="AlphaFoldDB" id="A0A3P1WY42"/>
<comment type="caution">
    <text evidence="3">The sequence shown here is derived from an EMBL/GenBank/DDBJ whole genome shotgun (WGS) entry which is preliminary data.</text>
</comment>
<dbReference type="EMBL" id="RQYT01000001">
    <property type="protein sequence ID" value="RRD51514.1"/>
    <property type="molecule type" value="Genomic_DNA"/>
</dbReference>
<gene>
    <name evidence="3" type="ORF">EII35_01135</name>
</gene>
<dbReference type="Proteomes" id="UP000280935">
    <property type="component" value="Unassembled WGS sequence"/>
</dbReference>
<dbReference type="PANTHER" id="PTHR34295:SF1">
    <property type="entry name" value="BIOTIN TRANSPORTER BIOY"/>
    <property type="match status" value="1"/>
</dbReference>
<dbReference type="Gene3D" id="1.10.1760.20">
    <property type="match status" value="1"/>
</dbReference>
<feature type="transmembrane region" description="Helical" evidence="2">
    <location>
        <begin position="160"/>
        <end position="183"/>
    </location>
</feature>
<feature type="transmembrane region" description="Helical" evidence="2">
    <location>
        <begin position="54"/>
        <end position="73"/>
    </location>
</feature>
<feature type="transmembrane region" description="Helical" evidence="2">
    <location>
        <begin position="85"/>
        <end position="114"/>
    </location>
</feature>
<protein>
    <submittedName>
        <fullName evidence="3">Biotin transporter BioY</fullName>
    </submittedName>
</protein>
<feature type="transmembrane region" description="Helical" evidence="2">
    <location>
        <begin position="134"/>
        <end position="153"/>
    </location>
</feature>
<organism evidence="3 4">
    <name type="scientific">Arachnia propionica</name>
    <dbReference type="NCBI Taxonomy" id="1750"/>
    <lineage>
        <taxon>Bacteria</taxon>
        <taxon>Bacillati</taxon>
        <taxon>Actinomycetota</taxon>
        <taxon>Actinomycetes</taxon>
        <taxon>Propionibacteriales</taxon>
        <taxon>Propionibacteriaceae</taxon>
        <taxon>Arachnia</taxon>
    </lineage>
</organism>
<keyword evidence="2" id="KW-0472">Membrane</keyword>